<keyword evidence="2" id="KW-1133">Transmembrane helix</keyword>
<dbReference type="EMBL" id="ODYU01012370">
    <property type="protein sequence ID" value="SOQ58649.1"/>
    <property type="molecule type" value="Genomic_DNA"/>
</dbReference>
<accession>A0A2H1WZX7</accession>
<reference evidence="3" key="1">
    <citation type="submission" date="2016-07" db="EMBL/GenBank/DDBJ databases">
        <authorList>
            <person name="Bretaudeau A."/>
        </authorList>
    </citation>
    <scope>NUCLEOTIDE SEQUENCE</scope>
    <source>
        <strain evidence="3">Rice</strain>
        <tissue evidence="3">Whole body</tissue>
    </source>
</reference>
<evidence type="ECO:0000256" key="2">
    <source>
        <dbReference type="SAM" id="Phobius"/>
    </source>
</evidence>
<keyword evidence="2" id="KW-0812">Transmembrane</keyword>
<protein>
    <submittedName>
        <fullName evidence="3">SFRICE_036738</fullName>
    </submittedName>
</protein>
<evidence type="ECO:0000256" key="1">
    <source>
        <dbReference type="SAM" id="MobiDB-lite"/>
    </source>
</evidence>
<name>A0A2H1WZX7_SPOFR</name>
<proteinExistence type="predicted"/>
<feature type="compositionally biased region" description="Basic residues" evidence="1">
    <location>
        <begin position="138"/>
        <end position="150"/>
    </location>
</feature>
<organism evidence="3">
    <name type="scientific">Spodoptera frugiperda</name>
    <name type="common">Fall armyworm</name>
    <dbReference type="NCBI Taxonomy" id="7108"/>
    <lineage>
        <taxon>Eukaryota</taxon>
        <taxon>Metazoa</taxon>
        <taxon>Ecdysozoa</taxon>
        <taxon>Arthropoda</taxon>
        <taxon>Hexapoda</taxon>
        <taxon>Insecta</taxon>
        <taxon>Pterygota</taxon>
        <taxon>Neoptera</taxon>
        <taxon>Endopterygota</taxon>
        <taxon>Lepidoptera</taxon>
        <taxon>Glossata</taxon>
        <taxon>Ditrysia</taxon>
        <taxon>Noctuoidea</taxon>
        <taxon>Noctuidae</taxon>
        <taxon>Amphipyrinae</taxon>
        <taxon>Spodoptera</taxon>
    </lineage>
</organism>
<feature type="transmembrane region" description="Helical" evidence="2">
    <location>
        <begin position="34"/>
        <end position="51"/>
    </location>
</feature>
<gene>
    <name evidence="3" type="ORF">SFRICE_036738</name>
</gene>
<keyword evidence="2" id="KW-0472">Membrane</keyword>
<evidence type="ECO:0000313" key="3">
    <source>
        <dbReference type="EMBL" id="SOQ58649.1"/>
    </source>
</evidence>
<dbReference type="AlphaFoldDB" id="A0A2H1WZX7"/>
<sequence length="177" mass="20102">MALLYKMRTSTPLERLSTKCYVKLGFICHLSSKIFFLCLCLLSCAFTNIEVHMYMTRRPEKTICGSLKELLRMEIKSATYCTAAIYPATAPTVLSDNNTVQSGSDQSQLTAPVHEHNTYTSTAQLNQIGGFERSNSPKPKKTGKYKHYTVNKKLSYTTREPTEPESLERDIPRIKYT</sequence>
<feature type="compositionally biased region" description="Basic and acidic residues" evidence="1">
    <location>
        <begin position="160"/>
        <end position="177"/>
    </location>
</feature>
<feature type="compositionally biased region" description="Polar residues" evidence="1">
    <location>
        <begin position="127"/>
        <end position="137"/>
    </location>
</feature>
<feature type="region of interest" description="Disordered" evidence="1">
    <location>
        <begin position="127"/>
        <end position="177"/>
    </location>
</feature>